<evidence type="ECO:0000259" key="2">
    <source>
        <dbReference type="Pfam" id="PF03886"/>
    </source>
</evidence>
<keyword evidence="1" id="KW-0732">Signal</keyword>
<feature type="chain" id="PRO_5001871562" description="ABC-type transport auxiliary lipoprotein component domain-containing protein" evidence="1">
    <location>
        <begin position="22"/>
        <end position="205"/>
    </location>
</feature>
<sequence>MKALIALALAALLAGCSVLGGKEPVKVYVPRAIAADASTDWPKVDWSLLVLRPGAGQALDSERIAVRPEAGYIQVYKGAIWSDAAPDLVQNAVLRRLEDSGKILSVSRPGSGVRGEYQLVTELRAFESTYRNPGQPEAVIEVQAKLIHTTDASVVASRTFRDVQAAGSEDVPAVVEAFSQSLDRVATQLAGWALSNGQANARKKP</sequence>
<comment type="caution">
    <text evidence="3">The sequence shown here is derived from an EMBL/GenBank/DDBJ whole genome shotgun (WGS) entry which is preliminary data.</text>
</comment>
<dbReference type="EMBL" id="AVCI01000005">
    <property type="protein sequence ID" value="KFN43635.1"/>
    <property type="molecule type" value="Genomic_DNA"/>
</dbReference>
<dbReference type="eggNOG" id="COG3218">
    <property type="taxonomic scope" value="Bacteria"/>
</dbReference>
<organism evidence="3 4">
    <name type="scientific">Arenimonas oryziterrae DSM 21050 = YC6267</name>
    <dbReference type="NCBI Taxonomy" id="1121015"/>
    <lineage>
        <taxon>Bacteria</taxon>
        <taxon>Pseudomonadati</taxon>
        <taxon>Pseudomonadota</taxon>
        <taxon>Gammaproteobacteria</taxon>
        <taxon>Lysobacterales</taxon>
        <taxon>Lysobacteraceae</taxon>
        <taxon>Arenimonas</taxon>
    </lineage>
</organism>
<dbReference type="InterPro" id="IPR005586">
    <property type="entry name" value="ABC_trans_aux"/>
</dbReference>
<dbReference type="AlphaFoldDB" id="A0A091BGY2"/>
<dbReference type="Proteomes" id="UP000029385">
    <property type="component" value="Unassembled WGS sequence"/>
</dbReference>
<accession>A0A091BGY2</accession>
<gene>
    <name evidence="3" type="ORF">N789_10185</name>
</gene>
<reference evidence="3 4" key="1">
    <citation type="submission" date="2013-09" db="EMBL/GenBank/DDBJ databases">
        <title>Genome sequencing of Arenimonas oryziterrae.</title>
        <authorList>
            <person name="Chen F."/>
            <person name="Wang G."/>
        </authorList>
    </citation>
    <scope>NUCLEOTIDE SEQUENCE [LARGE SCALE GENOMIC DNA]</scope>
    <source>
        <strain evidence="3 4">YC6267</strain>
    </source>
</reference>
<protein>
    <recommendedName>
        <fullName evidence="2">ABC-type transport auxiliary lipoprotein component domain-containing protein</fullName>
    </recommendedName>
</protein>
<keyword evidence="4" id="KW-1185">Reference proteome</keyword>
<evidence type="ECO:0000313" key="3">
    <source>
        <dbReference type="EMBL" id="KFN43635.1"/>
    </source>
</evidence>
<dbReference type="SUPFAM" id="SSF159594">
    <property type="entry name" value="XCC0632-like"/>
    <property type="match status" value="1"/>
</dbReference>
<dbReference type="RefSeq" id="WP_022968499.1">
    <property type="nucleotide sequence ID" value="NZ_ATVD01000001.1"/>
</dbReference>
<feature type="signal peptide" evidence="1">
    <location>
        <begin position="1"/>
        <end position="21"/>
    </location>
</feature>
<name>A0A091BGY2_9GAMM</name>
<feature type="domain" description="ABC-type transport auxiliary lipoprotein component" evidence="2">
    <location>
        <begin position="36"/>
        <end position="190"/>
    </location>
</feature>
<dbReference type="STRING" id="1121015.GCA_000420545_00849"/>
<evidence type="ECO:0000313" key="4">
    <source>
        <dbReference type="Proteomes" id="UP000029385"/>
    </source>
</evidence>
<evidence type="ECO:0000256" key="1">
    <source>
        <dbReference type="SAM" id="SignalP"/>
    </source>
</evidence>
<dbReference type="OrthoDB" id="5795476at2"/>
<dbReference type="Gene3D" id="3.40.50.10610">
    <property type="entry name" value="ABC-type transport auxiliary lipoprotein component"/>
    <property type="match status" value="1"/>
</dbReference>
<dbReference type="Pfam" id="PF03886">
    <property type="entry name" value="ABC_trans_aux"/>
    <property type="match status" value="1"/>
</dbReference>
<dbReference type="PROSITE" id="PS51257">
    <property type="entry name" value="PROKAR_LIPOPROTEIN"/>
    <property type="match status" value="1"/>
</dbReference>
<proteinExistence type="predicted"/>
<dbReference type="PATRIC" id="fig|1121015.4.peg.1523"/>